<dbReference type="PANTHER" id="PTHR20992">
    <property type="entry name" value="AT15442P-RELATED"/>
    <property type="match status" value="1"/>
</dbReference>
<keyword evidence="1" id="KW-0812">Transmembrane</keyword>
<gene>
    <name evidence="2" type="ORF">GCM10009809_03690</name>
</gene>
<dbReference type="EMBL" id="BAAAPM010000002">
    <property type="protein sequence ID" value="GAA1710593.1"/>
    <property type="molecule type" value="Genomic_DNA"/>
</dbReference>
<feature type="transmembrane region" description="Helical" evidence="1">
    <location>
        <begin position="209"/>
        <end position="235"/>
    </location>
</feature>
<keyword evidence="1" id="KW-0472">Membrane</keyword>
<keyword evidence="3" id="KW-1185">Reference proteome</keyword>
<dbReference type="InterPro" id="IPR005240">
    <property type="entry name" value="DUF389"/>
</dbReference>
<feature type="transmembrane region" description="Helical" evidence="1">
    <location>
        <begin position="255"/>
        <end position="272"/>
    </location>
</feature>
<evidence type="ECO:0000313" key="3">
    <source>
        <dbReference type="Proteomes" id="UP001501138"/>
    </source>
</evidence>
<comment type="caution">
    <text evidence="2">The sequence shown here is derived from an EMBL/GenBank/DDBJ whole genome shotgun (WGS) entry which is preliminary data.</text>
</comment>
<feature type="transmembrane region" description="Helical" evidence="1">
    <location>
        <begin position="154"/>
        <end position="172"/>
    </location>
</feature>
<evidence type="ECO:0000256" key="1">
    <source>
        <dbReference type="SAM" id="Phobius"/>
    </source>
</evidence>
<protein>
    <submittedName>
        <fullName evidence="2">DUF389 domain-containing protein</fullName>
    </submittedName>
</protein>
<sequence length="355" mass="35744">MPADPSADPSVADPALVAPRRGRFLDVLVPAAQRRPLAELSDRLDLSSGEVRAKRSAFWAMLVLSGVIAICGVVTDSTATVIGAMIIAPLSTPILGVGLGVVTGRAGLVGRSALHVLGGMAIVVLLGWLVALALPTTTDVVANSQVTGRTSPGVGDLVAAFATGFAGAIALARRDLGDVLPGIAIAISLVPPLGVVGVCLGAGQPALAAGALLLFCSNVVALVIASTVVFTGAGYAGDAAHARRAAGGRARPRRAVVVGAVAVLVVAVPMVANTVQAALAELWAGQTRAAAEEWLADTPGAEVEDVTWQGTDLVVEVRGPGDVPDVAELQAAVDELVPWDPEVVVVHTVGERVEG</sequence>
<dbReference type="Proteomes" id="UP001501138">
    <property type="component" value="Unassembled WGS sequence"/>
</dbReference>
<keyword evidence="1" id="KW-1133">Transmembrane helix</keyword>
<name>A0ABN2IS16_9MICO</name>
<feature type="transmembrane region" description="Helical" evidence="1">
    <location>
        <begin position="81"/>
        <end position="102"/>
    </location>
</feature>
<evidence type="ECO:0000313" key="2">
    <source>
        <dbReference type="EMBL" id="GAA1710593.1"/>
    </source>
</evidence>
<dbReference type="Pfam" id="PF04087">
    <property type="entry name" value="DUF389"/>
    <property type="match status" value="1"/>
</dbReference>
<dbReference type="RefSeq" id="WP_344245064.1">
    <property type="nucleotide sequence ID" value="NZ_BAAAPM010000002.1"/>
</dbReference>
<dbReference type="NCBIfam" id="TIGR00341">
    <property type="entry name" value="TIGR00341 family protein"/>
    <property type="match status" value="1"/>
</dbReference>
<proteinExistence type="predicted"/>
<feature type="transmembrane region" description="Helical" evidence="1">
    <location>
        <begin position="179"/>
        <end position="203"/>
    </location>
</feature>
<reference evidence="2 3" key="1">
    <citation type="journal article" date="2019" name="Int. J. Syst. Evol. Microbiol.">
        <title>The Global Catalogue of Microorganisms (GCM) 10K type strain sequencing project: providing services to taxonomists for standard genome sequencing and annotation.</title>
        <authorList>
            <consortium name="The Broad Institute Genomics Platform"/>
            <consortium name="The Broad Institute Genome Sequencing Center for Infectious Disease"/>
            <person name="Wu L."/>
            <person name="Ma J."/>
        </authorList>
    </citation>
    <scope>NUCLEOTIDE SEQUENCE [LARGE SCALE GENOMIC DNA]</scope>
    <source>
        <strain evidence="2 3">JCM 15589</strain>
    </source>
</reference>
<accession>A0ABN2IS16</accession>
<dbReference type="PANTHER" id="PTHR20992:SF9">
    <property type="entry name" value="AT15442P-RELATED"/>
    <property type="match status" value="1"/>
</dbReference>
<organism evidence="2 3">
    <name type="scientific">Isoptericola hypogeus</name>
    <dbReference type="NCBI Taxonomy" id="300179"/>
    <lineage>
        <taxon>Bacteria</taxon>
        <taxon>Bacillati</taxon>
        <taxon>Actinomycetota</taxon>
        <taxon>Actinomycetes</taxon>
        <taxon>Micrococcales</taxon>
        <taxon>Promicromonosporaceae</taxon>
        <taxon>Isoptericola</taxon>
    </lineage>
</organism>
<feature type="transmembrane region" description="Helical" evidence="1">
    <location>
        <begin position="114"/>
        <end position="134"/>
    </location>
</feature>
<feature type="transmembrane region" description="Helical" evidence="1">
    <location>
        <begin position="57"/>
        <end position="75"/>
    </location>
</feature>